<accession>A0A916BCV4</accession>
<sequence length="149" mass="16246">MSAIRVAGKTEVAPCSDGKLTLQIPIQIRRCSGCKKITLPNGVIGMPQKLSRPTSMQQALARGHRWLAMLESGEVKTLRELAIREGVDNSYVSRMINLTMLSPYIVAAILDDSLPDHITLLELAADPPLVWENVPVMDVICATHSFAPA</sequence>
<dbReference type="AlphaFoldDB" id="A0A916BCV4"/>
<protein>
    <recommendedName>
        <fullName evidence="3">LacI family transcriptional regulator</fullName>
    </recommendedName>
</protein>
<reference evidence="1" key="1">
    <citation type="submission" date="2021-02" db="EMBL/GenBank/DDBJ databases">
        <authorList>
            <person name="Han P."/>
        </authorList>
    </citation>
    <scope>NUCLEOTIDE SEQUENCE</scope>
    <source>
        <strain evidence="1">Candidatus Nitrotoga sp. ZN8</strain>
    </source>
</reference>
<name>A0A916BCV4_9PROT</name>
<evidence type="ECO:0000313" key="1">
    <source>
        <dbReference type="EMBL" id="CAE6724100.1"/>
    </source>
</evidence>
<comment type="caution">
    <text evidence="1">The sequence shown here is derived from an EMBL/GenBank/DDBJ whole genome shotgun (WGS) entry which is preliminary data.</text>
</comment>
<dbReference type="SUPFAM" id="SSF109709">
    <property type="entry name" value="KorB DNA-binding domain-like"/>
    <property type="match status" value="1"/>
</dbReference>
<dbReference type="Proteomes" id="UP000675882">
    <property type="component" value="Unassembled WGS sequence"/>
</dbReference>
<evidence type="ECO:0008006" key="3">
    <source>
        <dbReference type="Google" id="ProtNLM"/>
    </source>
</evidence>
<keyword evidence="2" id="KW-1185">Reference proteome</keyword>
<gene>
    <name evidence="1" type="ORF">NTGZN8_330047</name>
</gene>
<dbReference type="EMBL" id="CAJNBL010000027">
    <property type="protein sequence ID" value="CAE6724100.1"/>
    <property type="molecule type" value="Genomic_DNA"/>
</dbReference>
<dbReference type="Gene3D" id="1.10.10.2830">
    <property type="match status" value="1"/>
</dbReference>
<organism evidence="1 2">
    <name type="scientific">Candidatus Nitrotoga fabula</name>
    <dbReference type="NCBI Taxonomy" id="2182327"/>
    <lineage>
        <taxon>Bacteria</taxon>
        <taxon>Pseudomonadati</taxon>
        <taxon>Pseudomonadota</taxon>
        <taxon>Betaproteobacteria</taxon>
        <taxon>Nitrosomonadales</taxon>
        <taxon>Gallionellaceae</taxon>
        <taxon>Candidatus Nitrotoga</taxon>
    </lineage>
</organism>
<proteinExistence type="predicted"/>
<dbReference type="RefSeq" id="WP_213036255.1">
    <property type="nucleotide sequence ID" value="NZ_CAJNBL010000027.1"/>
</dbReference>
<evidence type="ECO:0000313" key="2">
    <source>
        <dbReference type="Proteomes" id="UP000675882"/>
    </source>
</evidence>